<dbReference type="Proteomes" id="UP001301350">
    <property type="component" value="Unassembled WGS sequence"/>
</dbReference>
<feature type="transmembrane region" description="Helical" evidence="8">
    <location>
        <begin position="81"/>
        <end position="99"/>
    </location>
</feature>
<organism evidence="9 10">
    <name type="scientific">Cyanidium caldarium</name>
    <name type="common">Red alga</name>
    <dbReference type="NCBI Taxonomy" id="2771"/>
    <lineage>
        <taxon>Eukaryota</taxon>
        <taxon>Rhodophyta</taxon>
        <taxon>Bangiophyceae</taxon>
        <taxon>Cyanidiales</taxon>
        <taxon>Cyanidiaceae</taxon>
        <taxon>Cyanidium</taxon>
    </lineage>
</organism>
<comment type="caution">
    <text evidence="9">The sequence shown here is derived from an EMBL/GenBank/DDBJ whole genome shotgun (WGS) entry which is preliminary data.</text>
</comment>
<comment type="similarity">
    <text evidence="7">Belongs to the MPDU1 (TC 2.A.43.3) family.</text>
</comment>
<dbReference type="AlphaFoldDB" id="A0AAV9IXE3"/>
<keyword evidence="5 8" id="KW-1133">Transmembrane helix</keyword>
<evidence type="ECO:0000256" key="1">
    <source>
        <dbReference type="ARBA" id="ARBA00004141"/>
    </source>
</evidence>
<reference evidence="9 10" key="1">
    <citation type="submission" date="2022-07" db="EMBL/GenBank/DDBJ databases">
        <title>Genome-wide signatures of adaptation to extreme environments.</title>
        <authorList>
            <person name="Cho C.H."/>
            <person name="Yoon H.S."/>
        </authorList>
    </citation>
    <scope>NUCLEOTIDE SEQUENCE [LARGE SCALE GENOMIC DNA]</scope>
    <source>
        <strain evidence="9 10">DBV 063 E5</strain>
    </source>
</reference>
<dbReference type="EMBL" id="JANCYW010000010">
    <property type="protein sequence ID" value="KAK4537002.1"/>
    <property type="molecule type" value="Genomic_DNA"/>
</dbReference>
<dbReference type="PANTHER" id="PTHR12226">
    <property type="entry name" value="MANNOSE-P-DOLICHOL UTILIZATION DEFECT 1 LEC35 -RELATED"/>
    <property type="match status" value="1"/>
</dbReference>
<evidence type="ECO:0000256" key="5">
    <source>
        <dbReference type="ARBA" id="ARBA00022989"/>
    </source>
</evidence>
<dbReference type="InterPro" id="IPR016817">
    <property type="entry name" value="MannP-dilichol_defect-1"/>
</dbReference>
<evidence type="ECO:0000256" key="7">
    <source>
        <dbReference type="ARBA" id="ARBA00038475"/>
    </source>
</evidence>
<keyword evidence="6 8" id="KW-0472">Membrane</keyword>
<feature type="transmembrane region" description="Helical" evidence="8">
    <location>
        <begin position="231"/>
        <end position="252"/>
    </location>
</feature>
<sequence length="288" mass="31736">MNSVLFASTYPQRCRGGRPTRQPDPPYVCPGAALLPVTGAFHLRPPRAVLRPRRFSSPRRRVHRGTRTLSNQLTSTGSPRLTLLLSLVVGWLVIVGSALHKLPQVYRICKARSARGISFLAYAVETLSISFSLCYAVRHRFPFETYGESAFVLVQNVAIIALMHRFEPQPDALTTGLFMAAQLSLLWVLLSPAWTAMSTVSLLQALSIPLLNGSRVPQIIANWRNRSTGQLSLITLLLQLLGNVARIFTTLVQLQGNGLYLVGCVTAGALNAVLVVQYYVYAKRRGLV</sequence>
<gene>
    <name evidence="9" type="ORF">CDCA_CDCA10G3027</name>
</gene>
<name>A0AAV9IXE3_CYACA</name>
<evidence type="ECO:0000313" key="9">
    <source>
        <dbReference type="EMBL" id="KAK4537002.1"/>
    </source>
</evidence>
<evidence type="ECO:0000256" key="3">
    <source>
        <dbReference type="ARBA" id="ARBA00022692"/>
    </source>
</evidence>
<feature type="transmembrane region" description="Helical" evidence="8">
    <location>
        <begin position="119"/>
        <end position="137"/>
    </location>
</feature>
<evidence type="ECO:0008006" key="11">
    <source>
        <dbReference type="Google" id="ProtNLM"/>
    </source>
</evidence>
<evidence type="ECO:0000313" key="10">
    <source>
        <dbReference type="Proteomes" id="UP001301350"/>
    </source>
</evidence>
<dbReference type="SMART" id="SM00679">
    <property type="entry name" value="CTNS"/>
    <property type="match status" value="2"/>
</dbReference>
<comment type="subcellular location">
    <subcellularLocation>
        <location evidence="1">Membrane</location>
        <topology evidence="1">Multi-pass membrane protein</topology>
    </subcellularLocation>
</comment>
<dbReference type="PANTHER" id="PTHR12226:SF2">
    <property type="entry name" value="MANNOSE-P-DOLICHOL UTILIZATION DEFECT 1 PROTEIN"/>
    <property type="match status" value="1"/>
</dbReference>
<keyword evidence="4" id="KW-0677">Repeat</keyword>
<proteinExistence type="inferred from homology"/>
<dbReference type="InterPro" id="IPR006603">
    <property type="entry name" value="PQ-loop_rpt"/>
</dbReference>
<evidence type="ECO:0000256" key="4">
    <source>
        <dbReference type="ARBA" id="ARBA00022737"/>
    </source>
</evidence>
<keyword evidence="2" id="KW-0813">Transport</keyword>
<feature type="transmembrane region" description="Helical" evidence="8">
    <location>
        <begin position="258"/>
        <end position="281"/>
    </location>
</feature>
<keyword evidence="3 8" id="KW-0812">Transmembrane</keyword>
<dbReference type="Gene3D" id="1.20.1280.290">
    <property type="match status" value="2"/>
</dbReference>
<keyword evidence="10" id="KW-1185">Reference proteome</keyword>
<evidence type="ECO:0000256" key="6">
    <source>
        <dbReference type="ARBA" id="ARBA00023136"/>
    </source>
</evidence>
<dbReference type="GO" id="GO:0016020">
    <property type="term" value="C:membrane"/>
    <property type="evidence" value="ECO:0007669"/>
    <property type="project" value="UniProtKB-SubCell"/>
</dbReference>
<protein>
    <recommendedName>
        <fullName evidence="11">Mannose-P-dolichol utilization defect 1 protein homolog</fullName>
    </recommendedName>
</protein>
<dbReference type="Pfam" id="PF04193">
    <property type="entry name" value="PQ-loop"/>
    <property type="match status" value="2"/>
</dbReference>
<evidence type="ECO:0000256" key="8">
    <source>
        <dbReference type="SAM" id="Phobius"/>
    </source>
</evidence>
<evidence type="ECO:0000256" key="2">
    <source>
        <dbReference type="ARBA" id="ARBA00022448"/>
    </source>
</evidence>
<accession>A0AAV9IXE3</accession>